<gene>
    <name evidence="2" type="ORF">FYJ63_07535</name>
</gene>
<dbReference type="GO" id="GO:0019941">
    <property type="term" value="P:modification-dependent protein catabolic process"/>
    <property type="evidence" value="ECO:0007669"/>
    <property type="project" value="InterPro"/>
</dbReference>
<proteinExistence type="predicted"/>
<protein>
    <submittedName>
        <fullName evidence="2">Proteasome accessory factor PafA2 family protein</fullName>
    </submittedName>
</protein>
<sequence length="480" mass="52204">MTRLGRVCGLETEYGVTSVYISSDSGSPEARSEARSESRSEARAGNRSEAHAEEPPLSVEEAVKKIFASTERAVRVPHGFLSNGARLYIDIGAHPEYAGPECLDLEDVVAQDLAGDAIIQDLVDIANAKLLNRGMRIHALKTNADSWGNSFGCHENYQYGANTPISIPSFVSFLAARQILCGSGCIDEDGRYCFSARARYITETASADPTHHKAFINTKEEPHADASLWRRLHVTCADSAMLPVTVALRTFLADRFLSLLEGSAAGDFIVLDDPVAAVKTWNYEPNARMRGQRGEAAVEVSCPELMRQSLDLFPADDDEFGLRDVAERGLAALSEGNLAAVSSELDWSLKYQLISHVAAGETDFGGARARRADLVFHDLSKQYGLRERLLTSGNVKSMVDGSTISLAKTVPPANTRAALRGKVVEACDLAGRRASIGWAYVRLDQPPTPQIDLLNPLESESAEVTQLLEKIENLPNVQNK</sequence>
<feature type="region of interest" description="Disordered" evidence="1">
    <location>
        <begin position="21"/>
        <end position="56"/>
    </location>
</feature>
<dbReference type="Pfam" id="PF03136">
    <property type="entry name" value="Pup_ligase"/>
    <property type="match status" value="1"/>
</dbReference>
<dbReference type="PANTHER" id="PTHR42307">
    <property type="entry name" value="PUP DEAMIDASE/DEPUPYLASE"/>
    <property type="match status" value="1"/>
</dbReference>
<evidence type="ECO:0000256" key="1">
    <source>
        <dbReference type="SAM" id="MobiDB-lite"/>
    </source>
</evidence>
<dbReference type="InterPro" id="IPR004347">
    <property type="entry name" value="Pup_ligase/deamidase"/>
</dbReference>
<dbReference type="EMBL" id="VUMY01000013">
    <property type="protein sequence ID" value="MST50085.1"/>
    <property type="molecule type" value="Genomic_DNA"/>
</dbReference>
<organism evidence="2 3">
    <name type="scientific">Mobiluncus porci</name>
    <dbReference type="NCBI Taxonomy" id="2652278"/>
    <lineage>
        <taxon>Bacteria</taxon>
        <taxon>Bacillati</taxon>
        <taxon>Actinomycetota</taxon>
        <taxon>Actinomycetes</taxon>
        <taxon>Actinomycetales</taxon>
        <taxon>Actinomycetaceae</taxon>
        <taxon>Mobiluncus</taxon>
    </lineage>
</organism>
<keyword evidence="3" id="KW-1185">Reference proteome</keyword>
<accession>A0A7K0K4W9</accession>
<evidence type="ECO:0000313" key="2">
    <source>
        <dbReference type="EMBL" id="MST50085.1"/>
    </source>
</evidence>
<keyword evidence="2" id="KW-0647">Proteasome</keyword>
<dbReference type="Proteomes" id="UP000442535">
    <property type="component" value="Unassembled WGS sequence"/>
</dbReference>
<dbReference type="RefSeq" id="WP_154545386.1">
    <property type="nucleotide sequence ID" value="NZ_VUMY01000013.1"/>
</dbReference>
<name>A0A7K0K4W9_9ACTO</name>
<dbReference type="GO" id="GO:0070490">
    <property type="term" value="P:protein pupylation"/>
    <property type="evidence" value="ECO:0007669"/>
    <property type="project" value="TreeGrafter"/>
</dbReference>
<feature type="compositionally biased region" description="Basic and acidic residues" evidence="1">
    <location>
        <begin position="30"/>
        <end position="54"/>
    </location>
</feature>
<dbReference type="GO" id="GO:0005524">
    <property type="term" value="F:ATP binding"/>
    <property type="evidence" value="ECO:0007669"/>
    <property type="project" value="TreeGrafter"/>
</dbReference>
<dbReference type="GO" id="GO:0010498">
    <property type="term" value="P:proteasomal protein catabolic process"/>
    <property type="evidence" value="ECO:0007669"/>
    <property type="project" value="InterPro"/>
</dbReference>
<dbReference type="GO" id="GO:0000502">
    <property type="term" value="C:proteasome complex"/>
    <property type="evidence" value="ECO:0007669"/>
    <property type="project" value="UniProtKB-KW"/>
</dbReference>
<comment type="caution">
    <text evidence="2">The sequence shown here is derived from an EMBL/GenBank/DDBJ whole genome shotgun (WGS) entry which is preliminary data.</text>
</comment>
<dbReference type="AlphaFoldDB" id="A0A7K0K4W9"/>
<reference evidence="2 3" key="1">
    <citation type="submission" date="2019-08" db="EMBL/GenBank/DDBJ databases">
        <title>In-depth cultivation of the pig gut microbiome towards novel bacterial diversity and tailored functional studies.</title>
        <authorList>
            <person name="Wylensek D."/>
            <person name="Hitch T.C.A."/>
            <person name="Clavel T."/>
        </authorList>
    </citation>
    <scope>NUCLEOTIDE SEQUENCE [LARGE SCALE GENOMIC DNA]</scope>
    <source>
        <strain evidence="2 3">RF-GAM-744-WT-7</strain>
    </source>
</reference>
<evidence type="ECO:0000313" key="3">
    <source>
        <dbReference type="Proteomes" id="UP000442535"/>
    </source>
</evidence>
<dbReference type="PANTHER" id="PTHR42307:SF2">
    <property type="entry name" value="PUP DEAMIDASE_DEPUPYLASE"/>
    <property type="match status" value="1"/>
</dbReference>